<sequence length="108" mass="11621">MVFLSRSIRSVASSAWGLQTSSKASSLARPAFSRAAGTPSALARKLPGQLNSIRTLTTTRQNQVKVLAVLYDGGQHAKDLPQLMPRRAPAVESWCGDDGRVRGSEVDR</sequence>
<dbReference type="eggNOG" id="KOG0069">
    <property type="taxonomic scope" value="Eukaryota"/>
</dbReference>
<dbReference type="EMBL" id="CACQ02004576">
    <property type="protein sequence ID" value="CCF41240.1"/>
    <property type="molecule type" value="Genomic_DNA"/>
</dbReference>
<name>H1VLY7_COLHI</name>
<gene>
    <name evidence="1" type="ORF">CH063_11580</name>
</gene>
<evidence type="ECO:0000313" key="1">
    <source>
        <dbReference type="EMBL" id="CCF41240.1"/>
    </source>
</evidence>
<dbReference type="VEuPathDB" id="FungiDB:CH63R_04098"/>
<dbReference type="AlphaFoldDB" id="H1VLY7"/>
<evidence type="ECO:0000313" key="2">
    <source>
        <dbReference type="Proteomes" id="UP000007174"/>
    </source>
</evidence>
<protein>
    <submittedName>
        <fullName evidence="1">Uncharacterized protein</fullName>
    </submittedName>
</protein>
<dbReference type="Proteomes" id="UP000007174">
    <property type="component" value="Unassembled WGS sequence"/>
</dbReference>
<reference evidence="2" key="1">
    <citation type="journal article" date="2012" name="Nat. Genet.">
        <title>Lifestyle transitions in plant pathogenic Colletotrichum fungi deciphered by genome and transcriptome analyses.</title>
        <authorList>
            <person name="O'Connell R.J."/>
            <person name="Thon M.R."/>
            <person name="Hacquard S."/>
            <person name="Amyotte S.G."/>
            <person name="Kleemann J."/>
            <person name="Torres M.F."/>
            <person name="Damm U."/>
            <person name="Buiate E.A."/>
            <person name="Epstein L."/>
            <person name="Alkan N."/>
            <person name="Altmueller J."/>
            <person name="Alvarado-Balderrama L."/>
            <person name="Bauser C.A."/>
            <person name="Becker C."/>
            <person name="Birren B.W."/>
            <person name="Chen Z."/>
            <person name="Choi J."/>
            <person name="Crouch J.A."/>
            <person name="Duvick J.P."/>
            <person name="Farman M.A."/>
            <person name="Gan P."/>
            <person name="Heiman D."/>
            <person name="Henrissat B."/>
            <person name="Howard R.J."/>
            <person name="Kabbage M."/>
            <person name="Koch C."/>
            <person name="Kracher B."/>
            <person name="Kubo Y."/>
            <person name="Law A.D."/>
            <person name="Lebrun M.-H."/>
            <person name="Lee Y.-H."/>
            <person name="Miyara I."/>
            <person name="Moore N."/>
            <person name="Neumann U."/>
            <person name="Nordstroem K."/>
            <person name="Panaccione D.G."/>
            <person name="Panstruga R."/>
            <person name="Place M."/>
            <person name="Proctor R.H."/>
            <person name="Prusky D."/>
            <person name="Rech G."/>
            <person name="Reinhardt R."/>
            <person name="Rollins J.A."/>
            <person name="Rounsley S."/>
            <person name="Schardl C.L."/>
            <person name="Schwartz D.C."/>
            <person name="Shenoy N."/>
            <person name="Shirasu K."/>
            <person name="Sikhakolli U.R."/>
            <person name="Stueber K."/>
            <person name="Sukno S.A."/>
            <person name="Sweigard J.A."/>
            <person name="Takano Y."/>
            <person name="Takahara H."/>
            <person name="Trail F."/>
            <person name="van der Does H.C."/>
            <person name="Voll L.M."/>
            <person name="Will I."/>
            <person name="Young S."/>
            <person name="Zeng Q."/>
            <person name="Zhang J."/>
            <person name="Zhou S."/>
            <person name="Dickman M.B."/>
            <person name="Schulze-Lefert P."/>
            <person name="Ver Loren van Themaat E."/>
            <person name="Ma L.-J."/>
            <person name="Vaillancourt L.J."/>
        </authorList>
    </citation>
    <scope>NUCLEOTIDE SEQUENCE [LARGE SCALE GENOMIC DNA]</scope>
    <source>
        <strain evidence="2">IMI 349063</strain>
    </source>
</reference>
<dbReference type="STRING" id="759273.H1VLY7"/>
<dbReference type="HOGENOM" id="CLU_2196785_0_0_1"/>
<organism evidence="1 2">
    <name type="scientific">Colletotrichum higginsianum (strain IMI 349063)</name>
    <name type="common">Crucifer anthracnose fungus</name>
    <dbReference type="NCBI Taxonomy" id="759273"/>
    <lineage>
        <taxon>Eukaryota</taxon>
        <taxon>Fungi</taxon>
        <taxon>Dikarya</taxon>
        <taxon>Ascomycota</taxon>
        <taxon>Pezizomycotina</taxon>
        <taxon>Sordariomycetes</taxon>
        <taxon>Hypocreomycetidae</taxon>
        <taxon>Glomerellales</taxon>
        <taxon>Glomerellaceae</taxon>
        <taxon>Colletotrichum</taxon>
        <taxon>Colletotrichum destructivum species complex</taxon>
    </lineage>
</organism>
<accession>H1VLY7</accession>
<proteinExistence type="predicted"/>